<dbReference type="Proteomes" id="UP000327013">
    <property type="component" value="Unassembled WGS sequence"/>
</dbReference>
<name>A0A5N6L5M7_9ROSI</name>
<proteinExistence type="predicted"/>
<reference evidence="2 3" key="1">
    <citation type="submission" date="2019-06" db="EMBL/GenBank/DDBJ databases">
        <title>A chromosomal-level reference genome of Carpinus fangiana (Coryloideae, Betulaceae).</title>
        <authorList>
            <person name="Yang X."/>
            <person name="Wang Z."/>
            <person name="Zhang L."/>
            <person name="Hao G."/>
            <person name="Liu J."/>
            <person name="Yang Y."/>
        </authorList>
    </citation>
    <scope>NUCLEOTIDE SEQUENCE [LARGE SCALE GENOMIC DNA]</scope>
    <source>
        <strain evidence="2">Cfa_2016G</strain>
        <tissue evidence="2">Leaf</tissue>
    </source>
</reference>
<organism evidence="2 3">
    <name type="scientific">Carpinus fangiana</name>
    <dbReference type="NCBI Taxonomy" id="176857"/>
    <lineage>
        <taxon>Eukaryota</taxon>
        <taxon>Viridiplantae</taxon>
        <taxon>Streptophyta</taxon>
        <taxon>Embryophyta</taxon>
        <taxon>Tracheophyta</taxon>
        <taxon>Spermatophyta</taxon>
        <taxon>Magnoliopsida</taxon>
        <taxon>eudicotyledons</taxon>
        <taxon>Gunneridae</taxon>
        <taxon>Pentapetalae</taxon>
        <taxon>rosids</taxon>
        <taxon>fabids</taxon>
        <taxon>Fagales</taxon>
        <taxon>Betulaceae</taxon>
        <taxon>Carpinus</taxon>
    </lineage>
</organism>
<accession>A0A5N6L5M7</accession>
<evidence type="ECO:0000313" key="3">
    <source>
        <dbReference type="Proteomes" id="UP000327013"/>
    </source>
</evidence>
<evidence type="ECO:0000256" key="1">
    <source>
        <dbReference type="SAM" id="MobiDB-lite"/>
    </source>
</evidence>
<evidence type="ECO:0000313" key="2">
    <source>
        <dbReference type="EMBL" id="KAB9098831.1"/>
    </source>
</evidence>
<protein>
    <submittedName>
        <fullName evidence="2">Uncharacterized protein</fullName>
    </submittedName>
</protein>
<comment type="caution">
    <text evidence="2">The sequence shown here is derived from an EMBL/GenBank/DDBJ whole genome shotgun (WGS) entry which is preliminary data.</text>
</comment>
<dbReference type="AlphaFoldDB" id="A0A5N6L5M7"/>
<keyword evidence="3" id="KW-1185">Reference proteome</keyword>
<gene>
    <name evidence="2" type="ORF">FH972_026969</name>
</gene>
<feature type="region of interest" description="Disordered" evidence="1">
    <location>
        <begin position="54"/>
        <end position="74"/>
    </location>
</feature>
<dbReference type="EMBL" id="VIBQ01000156">
    <property type="protein sequence ID" value="KAB9098831.1"/>
    <property type="molecule type" value="Genomic_DNA"/>
</dbReference>
<feature type="region of interest" description="Disordered" evidence="1">
    <location>
        <begin position="1"/>
        <end position="23"/>
    </location>
</feature>
<feature type="compositionally biased region" description="Low complexity" evidence="1">
    <location>
        <begin position="1"/>
        <end position="18"/>
    </location>
</feature>
<sequence>MDSRKSQTPTQSAAAAQPRTLLGVRQTHGAVGLARPHRVRRNPFCTWKNRQNPFMCAANSKPTNENSREGETFR</sequence>